<feature type="compositionally biased region" description="Polar residues" evidence="1">
    <location>
        <begin position="864"/>
        <end position="876"/>
    </location>
</feature>
<organism evidence="2">
    <name type="scientific">Siphoviridae sp. ctBLh2</name>
    <dbReference type="NCBI Taxonomy" id="2827803"/>
    <lineage>
        <taxon>Viruses</taxon>
        <taxon>Duplodnaviria</taxon>
        <taxon>Heunggongvirae</taxon>
        <taxon>Uroviricota</taxon>
        <taxon>Caudoviricetes</taxon>
    </lineage>
</organism>
<protein>
    <submittedName>
        <fullName evidence="2">Minor fimbrium tip subunit Mfa3, ADHESIN, PERIODONTITIS, CELL ADHESION</fullName>
    </submittedName>
</protein>
<accession>A0A8S5S3M4</accession>
<proteinExistence type="predicted"/>
<evidence type="ECO:0000256" key="1">
    <source>
        <dbReference type="SAM" id="MobiDB-lite"/>
    </source>
</evidence>
<dbReference type="EMBL" id="BK032514">
    <property type="protein sequence ID" value="DAF45550.1"/>
    <property type="molecule type" value="Genomic_DNA"/>
</dbReference>
<sequence>MIKRVIRAATAALGILAALNACQQDRTATATPDQVPDGYVALRFDAEIPAMQEVVTRSVDPDGNGVQNMTLFCFDSFGLFISTATADLSAQSSETGTFSAVVPENTRTIHFLANQNMSEFQEDDFRSRSEAEVMSVLEGSSGRMIYWARFACAPDDDRSIDEQLAAAGNTVEMIRNHARISIANPDNQWLEVTGFVPYNTNAFGTVAPFHPEKGFDFTWPGDEAFVTLPINDAKMSDIMDVSTADDQYIFESENRADDPVSVIIRGHLPSEGADEDRYYRVLLLDEAGEQLLLRRNFHYKLNIRGELAFGQATFEEATTAAATNNVWISISDDVNEVEDQNYILTVAQTNYVLSESDAGNTYTLSYTLTGKNGTQITQDDKPEVSWLDDNRVAGPNADNSFQIVEGAGKGSIRISLLPLGDNEKLEGTLLVKKGKLQRKIKVITIKEQQFTPAWVGTRVWGHIDENDPTANRAHVTVMFTIPENCPAELFPLRVLISSNELDIRSAAGVSLPVISEGEAGYGAPNGIGYKYVYEATAPGVQRIYFENVLNQGDNEEGTIILEAGHFESLTKTFTFSEDQYTITVEGLEEYNAENPGSENYPIDETIYYRLVPQKLHANVQFDMVMKNNADDRPFNAGENDEFLLYSQHLDHYEDGEESLAGVDAFDCSFYEINEELWSTGGRVVMFQPRNPQNPAAGTGRYSIYMKTNRAKSAEVVRIASNQTGSPAALPENGDAEGNYIGNSYRSVTFELANYNPFRFAARVNGEGSDTSGGSEEEVTPLTWSYEPSQQVDITLDITSFRGSDDKSVDPFGEAFEIYIDAPMLEIDQARLAACHLDAGKLKADPDRAGRFIYTVDADRDTERNYGTGTALRQDTTPGGVDQSGERKTLPFRTSSIVSAGDIVISSNEEQVVFFAKTFNVSNASIEGSLRYTDQAGGEYDVPRNAFVSFERTRNNSRIGSMTVTADGRYELRLRKEYAFNWYTDEVELRYEDDNGNVYHRSYPNLAGLFAAPDIVLEPAANE</sequence>
<evidence type="ECO:0000313" key="2">
    <source>
        <dbReference type="EMBL" id="DAF45550.1"/>
    </source>
</evidence>
<reference evidence="2" key="1">
    <citation type="journal article" date="2021" name="Proc. Natl. Acad. Sci. U.S.A.">
        <title>A Catalog of Tens of Thousands of Viruses from Human Metagenomes Reveals Hidden Associations with Chronic Diseases.</title>
        <authorList>
            <person name="Tisza M.J."/>
            <person name="Buck C.B."/>
        </authorList>
    </citation>
    <scope>NUCLEOTIDE SEQUENCE</scope>
    <source>
        <strain evidence="2">CtBLh2</strain>
    </source>
</reference>
<name>A0A8S5S3M4_9CAUD</name>
<feature type="region of interest" description="Disordered" evidence="1">
    <location>
        <begin position="864"/>
        <end position="886"/>
    </location>
</feature>